<dbReference type="Proteomes" id="UP000800235">
    <property type="component" value="Unassembled WGS sequence"/>
</dbReference>
<dbReference type="InterPro" id="IPR016840">
    <property type="entry name" value="Glyco_hydro_43_endo_a_Ara-ase"/>
</dbReference>
<feature type="chain" id="PRO_5040349898" description="Arabinan endo-1,5-alpha-L-arabinosidase" evidence="10">
    <location>
        <begin position="18"/>
        <end position="347"/>
    </location>
</feature>
<evidence type="ECO:0000256" key="9">
    <source>
        <dbReference type="PIRSR" id="PIRSR606710-2"/>
    </source>
</evidence>
<evidence type="ECO:0000256" key="8">
    <source>
        <dbReference type="PIRSR" id="PIRSR606710-1"/>
    </source>
</evidence>
<dbReference type="PANTHER" id="PTHR43301">
    <property type="entry name" value="ARABINAN ENDO-1,5-ALPHA-L-ARABINOSIDASE"/>
    <property type="match status" value="1"/>
</dbReference>
<sequence length="347" mass="38625">MFALTTIWPLVIAIASALTTSNPFSQSNWPLPHNITGTDTPGQWGGVHLHDPSIVQGPDGAYYSFSTHGLVSISRAVSLDGYWEHIGSVLTRQSIIDLPGRNDTWAPDVSKIGNTYYCYYSISTFGSQNSAIGLATSQTLLPGSWTDHGAVLESGKDKRYPLNATNGIDANIFVDEKSGEVFLNYGSFWSDIWQFKLLKDLKGLDWSWPPKQLSFEPKGTNPEEGASISENKGWYYLWVSHGVCCGFNTTLPVKGEEYEILVGRSKTHYGPFVDREGKDMKNGGGSVVYGSHEYVYGPGGQGVLKNYNGRDVLYFHYVPTYVSYIDEDKRLGWDYIEYVDGWPVLVY</sequence>
<feature type="active site" description="Proton donor" evidence="8">
    <location>
        <position position="224"/>
    </location>
</feature>
<dbReference type="InterPro" id="IPR050727">
    <property type="entry name" value="GH43_arabinanases"/>
</dbReference>
<accession>A0A9P4P627</accession>
<dbReference type="InterPro" id="IPR023296">
    <property type="entry name" value="Glyco_hydro_beta-prop_sf"/>
</dbReference>
<proteinExistence type="inferred from homology"/>
<evidence type="ECO:0000256" key="1">
    <source>
        <dbReference type="ARBA" id="ARBA00000375"/>
    </source>
</evidence>
<dbReference type="GO" id="GO:0046558">
    <property type="term" value="F:arabinan endo-1,5-alpha-L-arabinosidase activity"/>
    <property type="evidence" value="ECO:0007669"/>
    <property type="project" value="UniProtKB-EC"/>
</dbReference>
<dbReference type="Pfam" id="PF04616">
    <property type="entry name" value="Glyco_hydro_43"/>
    <property type="match status" value="1"/>
</dbReference>
<keyword evidence="6 7" id="KW-0326">Glycosidase</keyword>
<comment type="pathway">
    <text evidence="2 7">Glycan metabolism; L-arabinan degradation.</text>
</comment>
<dbReference type="CDD" id="cd18831">
    <property type="entry name" value="GH43_AnAbnA-like"/>
    <property type="match status" value="1"/>
</dbReference>
<evidence type="ECO:0000256" key="4">
    <source>
        <dbReference type="ARBA" id="ARBA00012586"/>
    </source>
</evidence>
<evidence type="ECO:0000256" key="7">
    <source>
        <dbReference type="PIRNR" id="PIRNR026534"/>
    </source>
</evidence>
<feature type="site" description="Important for catalytic activity, responsible for pKa modulation of the active site Glu and correct orientation of both the proton donor and substrate" evidence="9">
    <location>
        <position position="169"/>
    </location>
</feature>
<comment type="catalytic activity">
    <reaction evidence="1 7">
        <text>Endohydrolysis of (1-&gt;5)-alpha-arabinofuranosidic linkages in (1-&gt;5)-arabinans.</text>
        <dbReference type="EC" id="3.2.1.99"/>
    </reaction>
</comment>
<dbReference type="PANTHER" id="PTHR43301:SF3">
    <property type="entry name" value="ARABINAN ENDO-1,5-ALPHA-L-ARABINOSIDASE A-RELATED"/>
    <property type="match status" value="1"/>
</dbReference>
<dbReference type="SUPFAM" id="SSF75005">
    <property type="entry name" value="Arabinanase/levansucrase/invertase"/>
    <property type="match status" value="1"/>
</dbReference>
<name>A0A9P4P627_9PEZI</name>
<comment type="caution">
    <text evidence="11">The sequence shown here is derived from an EMBL/GenBank/DDBJ whole genome shotgun (WGS) entry which is preliminary data.</text>
</comment>
<reference evidence="11" key="1">
    <citation type="journal article" date="2020" name="Stud. Mycol.">
        <title>101 Dothideomycetes genomes: a test case for predicting lifestyles and emergence of pathogens.</title>
        <authorList>
            <person name="Haridas S."/>
            <person name="Albert R."/>
            <person name="Binder M."/>
            <person name="Bloem J."/>
            <person name="Labutti K."/>
            <person name="Salamov A."/>
            <person name="Andreopoulos B."/>
            <person name="Baker S."/>
            <person name="Barry K."/>
            <person name="Bills G."/>
            <person name="Bluhm B."/>
            <person name="Cannon C."/>
            <person name="Castanera R."/>
            <person name="Culley D."/>
            <person name="Daum C."/>
            <person name="Ezra D."/>
            <person name="Gonzalez J."/>
            <person name="Henrissat B."/>
            <person name="Kuo A."/>
            <person name="Liang C."/>
            <person name="Lipzen A."/>
            <person name="Lutzoni F."/>
            <person name="Magnuson J."/>
            <person name="Mondo S."/>
            <person name="Nolan M."/>
            <person name="Ohm R."/>
            <person name="Pangilinan J."/>
            <person name="Park H.-J."/>
            <person name="Ramirez L."/>
            <person name="Alfaro M."/>
            <person name="Sun H."/>
            <person name="Tritt A."/>
            <person name="Yoshinaga Y."/>
            <person name="Zwiers L.-H."/>
            <person name="Turgeon B."/>
            <person name="Goodwin S."/>
            <person name="Spatafora J."/>
            <person name="Crous P."/>
            <person name="Grigoriev I."/>
        </authorList>
    </citation>
    <scope>NUCLEOTIDE SEQUENCE</scope>
    <source>
        <strain evidence="11">CBS 130266</strain>
    </source>
</reference>
<dbReference type="EMBL" id="MU007009">
    <property type="protein sequence ID" value="KAF2437171.1"/>
    <property type="molecule type" value="Genomic_DNA"/>
</dbReference>
<feature type="signal peptide" evidence="10">
    <location>
        <begin position="1"/>
        <end position="17"/>
    </location>
</feature>
<gene>
    <name evidence="11" type="ORF">EJ08DRAFT_728839</name>
</gene>
<keyword evidence="5 7" id="KW-0378">Hydrolase</keyword>
<comment type="similarity">
    <text evidence="3 7">Belongs to the glycosyl hydrolase 43 family.</text>
</comment>
<keyword evidence="12" id="KW-1185">Reference proteome</keyword>
<dbReference type="GO" id="GO:0005975">
    <property type="term" value="P:carbohydrate metabolic process"/>
    <property type="evidence" value="ECO:0007669"/>
    <property type="project" value="InterPro"/>
</dbReference>
<dbReference type="Gene3D" id="2.115.10.20">
    <property type="entry name" value="Glycosyl hydrolase domain, family 43"/>
    <property type="match status" value="1"/>
</dbReference>
<evidence type="ECO:0000313" key="12">
    <source>
        <dbReference type="Proteomes" id="UP000800235"/>
    </source>
</evidence>
<dbReference type="EC" id="3.2.1.99" evidence="4 7"/>
<evidence type="ECO:0000313" key="11">
    <source>
        <dbReference type="EMBL" id="KAF2437171.1"/>
    </source>
</evidence>
<dbReference type="InterPro" id="IPR006710">
    <property type="entry name" value="Glyco_hydro_43"/>
</dbReference>
<dbReference type="PIRSF" id="PIRSF026534">
    <property type="entry name" value="Endo_alpha-L-arabinosidase"/>
    <property type="match status" value="1"/>
</dbReference>
<organism evidence="11 12">
    <name type="scientific">Tothia fuscella</name>
    <dbReference type="NCBI Taxonomy" id="1048955"/>
    <lineage>
        <taxon>Eukaryota</taxon>
        <taxon>Fungi</taxon>
        <taxon>Dikarya</taxon>
        <taxon>Ascomycota</taxon>
        <taxon>Pezizomycotina</taxon>
        <taxon>Dothideomycetes</taxon>
        <taxon>Pleosporomycetidae</taxon>
        <taxon>Venturiales</taxon>
        <taxon>Cylindrosympodiaceae</taxon>
        <taxon>Tothia</taxon>
    </lineage>
</organism>
<feature type="active site" description="Proton acceptor" evidence="8">
    <location>
        <position position="51"/>
    </location>
</feature>
<dbReference type="AlphaFoldDB" id="A0A9P4P627"/>
<evidence type="ECO:0000256" key="3">
    <source>
        <dbReference type="ARBA" id="ARBA00009865"/>
    </source>
</evidence>
<evidence type="ECO:0000256" key="2">
    <source>
        <dbReference type="ARBA" id="ARBA00004834"/>
    </source>
</evidence>
<protein>
    <recommendedName>
        <fullName evidence="4 7">Arabinan endo-1,5-alpha-L-arabinosidase</fullName>
        <ecNumber evidence="4 7">3.2.1.99</ecNumber>
    </recommendedName>
</protein>
<evidence type="ECO:0000256" key="6">
    <source>
        <dbReference type="ARBA" id="ARBA00023295"/>
    </source>
</evidence>
<evidence type="ECO:0000256" key="10">
    <source>
        <dbReference type="SAM" id="SignalP"/>
    </source>
</evidence>
<dbReference type="OrthoDB" id="195678at2759"/>
<keyword evidence="10" id="KW-0732">Signal</keyword>
<evidence type="ECO:0000256" key="5">
    <source>
        <dbReference type="ARBA" id="ARBA00022801"/>
    </source>
</evidence>